<feature type="region of interest" description="Disordered" evidence="1">
    <location>
        <begin position="556"/>
        <end position="584"/>
    </location>
</feature>
<proteinExistence type="predicted"/>
<evidence type="ECO:0000256" key="1">
    <source>
        <dbReference type="SAM" id="MobiDB-lite"/>
    </source>
</evidence>
<reference evidence="3 4" key="1">
    <citation type="journal article" date="2020" name="ISME J.">
        <title>Uncovering the hidden diversity of litter-decomposition mechanisms in mushroom-forming fungi.</title>
        <authorList>
            <person name="Floudas D."/>
            <person name="Bentzer J."/>
            <person name="Ahren D."/>
            <person name="Johansson T."/>
            <person name="Persson P."/>
            <person name="Tunlid A."/>
        </authorList>
    </citation>
    <scope>NUCLEOTIDE SEQUENCE [LARGE SCALE GENOMIC DNA]</scope>
    <source>
        <strain evidence="3 4">CBS 175.51</strain>
    </source>
</reference>
<keyword evidence="4" id="KW-1185">Reference proteome</keyword>
<accession>A0A8H5BQE9</accession>
<dbReference type="EMBL" id="JAACJK010000163">
    <property type="protein sequence ID" value="KAF5326437.1"/>
    <property type="molecule type" value="Genomic_DNA"/>
</dbReference>
<feature type="signal peptide" evidence="2">
    <location>
        <begin position="1"/>
        <end position="18"/>
    </location>
</feature>
<feature type="chain" id="PRO_5034603959" evidence="2">
    <location>
        <begin position="19"/>
        <end position="584"/>
    </location>
</feature>
<evidence type="ECO:0000313" key="3">
    <source>
        <dbReference type="EMBL" id="KAF5326437.1"/>
    </source>
</evidence>
<gene>
    <name evidence="3" type="ORF">D9611_000793</name>
</gene>
<evidence type="ECO:0000313" key="4">
    <source>
        <dbReference type="Proteomes" id="UP000541558"/>
    </source>
</evidence>
<keyword evidence="2" id="KW-0732">Signal</keyword>
<comment type="caution">
    <text evidence="3">The sequence shown here is derived from an EMBL/GenBank/DDBJ whole genome shotgun (WGS) entry which is preliminary data.</text>
</comment>
<evidence type="ECO:0000256" key="2">
    <source>
        <dbReference type="SAM" id="SignalP"/>
    </source>
</evidence>
<dbReference type="OrthoDB" id="2527403at2759"/>
<dbReference type="InterPro" id="IPR018803">
    <property type="entry name" value="Ish1/Msc1-like"/>
</dbReference>
<organism evidence="3 4">
    <name type="scientific">Ephemerocybe angulata</name>
    <dbReference type="NCBI Taxonomy" id="980116"/>
    <lineage>
        <taxon>Eukaryota</taxon>
        <taxon>Fungi</taxon>
        <taxon>Dikarya</taxon>
        <taxon>Basidiomycota</taxon>
        <taxon>Agaricomycotina</taxon>
        <taxon>Agaricomycetes</taxon>
        <taxon>Agaricomycetidae</taxon>
        <taxon>Agaricales</taxon>
        <taxon>Agaricineae</taxon>
        <taxon>Psathyrellaceae</taxon>
        <taxon>Ephemerocybe</taxon>
    </lineage>
</organism>
<dbReference type="Proteomes" id="UP000541558">
    <property type="component" value="Unassembled WGS sequence"/>
</dbReference>
<dbReference type="Pfam" id="PF10281">
    <property type="entry name" value="Ish1"/>
    <property type="match status" value="5"/>
</dbReference>
<protein>
    <submittedName>
        <fullName evidence="3">Uncharacterized protein</fullName>
    </submittedName>
</protein>
<sequence length="584" mass="66236">MRLSPIFVGLSLALAAQASWFGGNDHTTVDTVAHPYTTWSATQLRDWLDTHAVTIPKRTPTEAELRDLVADNWNSASSWTYDQYASAQQSFQDLRDSSFDAWDESRLREWLLKQGVVSPKGPKEKLVLMAKEKYRQYQQAASSFSSQASATASTMVHGDSLHQASKSASSLVAKATEPVVIVFDETKDYVYSTWDEAQMKKWLQDKGLLKTKEQKKKDELLQMMHDAWGRVVTPVWSAWSDSYLHNWLVSHNIIKSDVQKNRDYYTDLMKNYYYSTSDSVYDTWTDSQLRNWLIDQGIIKSDAQVTRDKMLKLISPISDNYISAKDTFWDAWSDNQIKDWLVSHGYMRSDAQVKRDELIKAAEEKYNDVHAKTAAYLTWPDARLRAYLRQHGVSEDMVPGARPGLLQEVRIRYVITENRAESLLDKIRDIVNGSTHKVEDALARIVSLLSMGWIDVKHRSADQYGAVKDGYEEVKGRTEQELKHAKKAGEKGYHQGKDTAAEYYEGAKATAAGAYDASKKKAEGAYYDAEGKYHDAKHGAEKQVYDSKERAANAEGWAEEKVQNARENVGEKVKAAGSKIKGEL</sequence>
<dbReference type="AlphaFoldDB" id="A0A8H5BQE9"/>
<name>A0A8H5BQE9_9AGAR</name>